<accession>X5MP25</accession>
<evidence type="ECO:0000313" key="2">
    <source>
        <dbReference type="Proteomes" id="UP000032160"/>
    </source>
</evidence>
<dbReference type="RefSeq" id="WP_043948759.1">
    <property type="nucleotide sequence ID" value="NZ_HG966617.1"/>
</dbReference>
<dbReference type="AlphaFoldDB" id="X5MP25"/>
<reference evidence="1 2" key="1">
    <citation type="journal article" date="2014" name="Front. Genet.">
        <title>Genome and metabolic network of "Candidatus Phaeomarinobacter ectocarpi" Ec32, a new candidate genus of Alphaproteobacteria frequently associated with brown algae.</title>
        <authorList>
            <person name="Dittami S.M."/>
            <person name="Barbeyron T."/>
            <person name="Boyen C."/>
            <person name="Cambefort J."/>
            <person name="Collet G."/>
            <person name="Delage L."/>
            <person name="Gobet A."/>
            <person name="Groisillier A."/>
            <person name="Leblanc C."/>
            <person name="Michel G."/>
            <person name="Scornet D."/>
            <person name="Siegel A."/>
            <person name="Tapia J.E."/>
            <person name="Tonon T."/>
        </authorList>
    </citation>
    <scope>NUCLEOTIDE SEQUENCE [LARGE SCALE GENOMIC DNA]</scope>
    <source>
        <strain evidence="1 2">Ec32</strain>
    </source>
</reference>
<dbReference type="Proteomes" id="UP000032160">
    <property type="component" value="Chromosome I"/>
</dbReference>
<evidence type="ECO:0000313" key="1">
    <source>
        <dbReference type="EMBL" id="CDO60801.1"/>
    </source>
</evidence>
<sequence>MKHALIEPRGAHQRIAQFVASEAERFAVAEPLAWEMVPDAVTDRHVRCNSQWGVLDADGAFTAADPQPT</sequence>
<keyword evidence="2" id="KW-1185">Reference proteome</keyword>
<dbReference type="EMBL" id="HG966617">
    <property type="protein sequence ID" value="CDO60801.1"/>
    <property type="molecule type" value="Genomic_DNA"/>
</dbReference>
<protein>
    <submittedName>
        <fullName evidence="1">Uncharacterized protein</fullName>
    </submittedName>
</protein>
<gene>
    <name evidence="1" type="ORF">BN1012_Phect2588</name>
</gene>
<organism evidence="1 2">
    <name type="scientific">Candidatus Phaeomarinibacter ectocarpi</name>
    <dbReference type="NCBI Taxonomy" id="1458461"/>
    <lineage>
        <taxon>Bacteria</taxon>
        <taxon>Pseudomonadati</taxon>
        <taxon>Pseudomonadota</taxon>
        <taxon>Alphaproteobacteria</taxon>
        <taxon>Hyphomicrobiales</taxon>
        <taxon>Parvibaculaceae</taxon>
        <taxon>Candidatus Phaeomarinibacter</taxon>
    </lineage>
</organism>
<name>X5MP25_9HYPH</name>
<dbReference type="STRING" id="1458461.BN1012_Phect2588"/>
<proteinExistence type="predicted"/>
<dbReference type="KEGG" id="pect:BN1012_Phect2588"/>
<dbReference type="HOGENOM" id="CLU_2768185_0_0_5"/>